<dbReference type="SMART" id="SM00115">
    <property type="entry name" value="CASc"/>
    <property type="match status" value="1"/>
</dbReference>
<dbReference type="RefSeq" id="XP_028655103.1">
    <property type="nucleotide sequence ID" value="XM_028799270.2"/>
</dbReference>
<dbReference type="Proteomes" id="UP000694620">
    <property type="component" value="Chromosome 1"/>
</dbReference>
<dbReference type="PROSITE" id="PS50208">
    <property type="entry name" value="CASPASE_P20"/>
    <property type="match status" value="1"/>
</dbReference>
<name>A0A8C4RED2_ERPCA</name>
<dbReference type="OrthoDB" id="6116485at2759"/>
<dbReference type="Ensembl" id="ENSECRT00000000491.1">
    <property type="protein sequence ID" value="ENSECRP00000000480.1"/>
    <property type="gene ID" value="ENSECRG00000000282.1"/>
</dbReference>
<reference evidence="5" key="2">
    <citation type="submission" date="2025-08" db="UniProtKB">
        <authorList>
            <consortium name="Ensembl"/>
        </authorList>
    </citation>
    <scope>IDENTIFICATION</scope>
</reference>
<dbReference type="InterPro" id="IPR029030">
    <property type="entry name" value="Caspase-like_dom_sf"/>
</dbReference>
<dbReference type="InterPro" id="IPR052039">
    <property type="entry name" value="Caspase-related_regulators"/>
</dbReference>
<dbReference type="PANTHER" id="PTHR22576:SF41">
    <property type="entry name" value="CASPASE 14, APOPTOSIS-RELATED CYSTEINE PEPTIDASE"/>
    <property type="match status" value="1"/>
</dbReference>
<dbReference type="PANTHER" id="PTHR22576">
    <property type="entry name" value="MUCOSA ASSOCIATED LYMPHOID TISSUE LYMPHOMA TRANSLOCATION PROTEIN 1/PARACASPASE"/>
    <property type="match status" value="1"/>
</dbReference>
<reference evidence="5" key="3">
    <citation type="submission" date="2025-09" db="UniProtKB">
        <authorList>
            <consortium name="Ensembl"/>
        </authorList>
    </citation>
    <scope>IDENTIFICATION</scope>
</reference>
<dbReference type="InterPro" id="IPR002138">
    <property type="entry name" value="Pept_C14_p10"/>
</dbReference>
<dbReference type="AlphaFoldDB" id="A0A8C4RED2"/>
<evidence type="ECO:0000259" key="3">
    <source>
        <dbReference type="PROSITE" id="PS50207"/>
    </source>
</evidence>
<sequence>MFSNMPLLRKGMNSGTKKALIVSVGTFHKPDLPPRSGSKRDTKRLHKILTKLGFKVTLLNDLTAEEIYEEFQNASREPLGECFLAVISSHGEEGTVYGADCKPVKLADIFSFFDGPATKSIPKLFFVQACRGQNLDGGIEVDSAMSPEEEEDCSFSTYLSIPNESAVCFATAPGCAAFLNLTGSVFLQTLCDILEEENGCNLEVNQIATQINYRVAYHYQAKGQELRGKKEMPCFVSRLTLPTFPFAKSCKERSFPLAIEDCHSSTLHCNSSRKKSIS</sequence>
<evidence type="ECO:0000313" key="6">
    <source>
        <dbReference type="Proteomes" id="UP000694620"/>
    </source>
</evidence>
<dbReference type="Gene3D" id="3.40.50.1460">
    <property type="match status" value="1"/>
</dbReference>
<feature type="domain" description="Caspase family p10" evidence="3">
    <location>
        <begin position="183"/>
        <end position="247"/>
    </location>
</feature>
<dbReference type="InterPro" id="IPR011600">
    <property type="entry name" value="Pept_C14_caspase"/>
</dbReference>
<dbReference type="SUPFAM" id="SSF52129">
    <property type="entry name" value="Caspase-like"/>
    <property type="match status" value="1"/>
</dbReference>
<keyword evidence="6" id="KW-1185">Reference proteome</keyword>
<dbReference type="InterPro" id="IPR001309">
    <property type="entry name" value="Pept_C14_p20"/>
</dbReference>
<feature type="domain" description="Caspase family p20" evidence="4">
    <location>
        <begin position="15"/>
        <end position="134"/>
    </location>
</feature>
<dbReference type="GO" id="GO:0004197">
    <property type="term" value="F:cysteine-type endopeptidase activity"/>
    <property type="evidence" value="ECO:0007669"/>
    <property type="project" value="InterPro"/>
</dbReference>
<reference evidence="5" key="1">
    <citation type="submission" date="2021-06" db="EMBL/GenBank/DDBJ databases">
        <authorList>
            <consortium name="Wellcome Sanger Institute Data Sharing"/>
        </authorList>
    </citation>
    <scope>NUCLEOTIDE SEQUENCE [LARGE SCALE GENOMIC DNA]</scope>
</reference>
<accession>A0A8C4RED2</accession>
<dbReference type="FunFam" id="3.40.50.1460:FF:000024">
    <property type="entry name" value="Caspase 21"/>
    <property type="match status" value="1"/>
</dbReference>
<evidence type="ECO:0000256" key="2">
    <source>
        <dbReference type="RuleBase" id="RU003971"/>
    </source>
</evidence>
<gene>
    <name evidence="5" type="primary">LOC114649895</name>
</gene>
<proteinExistence type="inferred from homology"/>
<dbReference type="PROSITE" id="PS50207">
    <property type="entry name" value="CASPASE_P10"/>
    <property type="match status" value="1"/>
</dbReference>
<evidence type="ECO:0000259" key="4">
    <source>
        <dbReference type="PROSITE" id="PS50208"/>
    </source>
</evidence>
<dbReference type="GeneID" id="114649895"/>
<evidence type="ECO:0000256" key="1">
    <source>
        <dbReference type="ARBA" id="ARBA00010134"/>
    </source>
</evidence>
<dbReference type="GO" id="GO:0006508">
    <property type="term" value="P:proteolysis"/>
    <property type="evidence" value="ECO:0007669"/>
    <property type="project" value="InterPro"/>
</dbReference>
<evidence type="ECO:0000313" key="5">
    <source>
        <dbReference type="Ensembl" id="ENSECRP00000000480.1"/>
    </source>
</evidence>
<dbReference type="Pfam" id="PF00656">
    <property type="entry name" value="Peptidase_C14"/>
    <property type="match status" value="1"/>
</dbReference>
<dbReference type="GeneTree" id="ENSGT00940000164699"/>
<protein>
    <submittedName>
        <fullName evidence="5">Caspase 3, apoptosis-related cysteine peptidase-like</fullName>
    </submittedName>
</protein>
<organism evidence="5 6">
    <name type="scientific">Erpetoichthys calabaricus</name>
    <name type="common">Rope fish</name>
    <name type="synonym">Calamoichthys calabaricus</name>
    <dbReference type="NCBI Taxonomy" id="27687"/>
    <lineage>
        <taxon>Eukaryota</taxon>
        <taxon>Metazoa</taxon>
        <taxon>Chordata</taxon>
        <taxon>Craniata</taxon>
        <taxon>Vertebrata</taxon>
        <taxon>Euteleostomi</taxon>
        <taxon>Actinopterygii</taxon>
        <taxon>Polypteriformes</taxon>
        <taxon>Polypteridae</taxon>
        <taxon>Erpetoichthys</taxon>
    </lineage>
</organism>
<comment type="similarity">
    <text evidence="1 2">Belongs to the peptidase C14A family.</text>
</comment>
<dbReference type="InterPro" id="IPR015917">
    <property type="entry name" value="Pept_C14A"/>
</dbReference>
<dbReference type="PRINTS" id="PR00376">
    <property type="entry name" value="IL1BCENZYME"/>
</dbReference>